<accession>A0A1G2KVJ8</accession>
<comment type="caution">
    <text evidence="3">The sequence shown here is derived from an EMBL/GenBank/DDBJ whole genome shotgun (WGS) entry which is preliminary data.</text>
</comment>
<evidence type="ECO:0000256" key="2">
    <source>
        <dbReference type="RuleBase" id="RU362080"/>
    </source>
</evidence>
<comment type="similarity">
    <text evidence="1 2">Belongs to the phD/YefM antitoxin family.</text>
</comment>
<dbReference type="SUPFAM" id="SSF143120">
    <property type="entry name" value="YefM-like"/>
    <property type="match status" value="1"/>
</dbReference>
<dbReference type="Gene3D" id="3.40.1620.10">
    <property type="entry name" value="YefM-like domain"/>
    <property type="match status" value="1"/>
</dbReference>
<evidence type="ECO:0000313" key="4">
    <source>
        <dbReference type="Proteomes" id="UP000177177"/>
    </source>
</evidence>
<sequence>MNSKTTLSISEARKRIFEIAEEVQKPNTHFTLTENGRPKVVIISVEEFESLLETIEVWEEFPDLQKDIDKVERDFASGTYKNYLTLDEILAKQGYVLADKADTPYGVSRRTHVKSAKRTRRSSGTK</sequence>
<dbReference type="PANTHER" id="PTHR33713:SF10">
    <property type="entry name" value="ANTITOXIN YAFN"/>
    <property type="match status" value="1"/>
</dbReference>
<comment type="function">
    <text evidence="2">Antitoxin component of a type II toxin-antitoxin (TA) system.</text>
</comment>
<dbReference type="AlphaFoldDB" id="A0A1G2KVJ8"/>
<dbReference type="Proteomes" id="UP000177177">
    <property type="component" value="Unassembled WGS sequence"/>
</dbReference>
<proteinExistence type="inferred from homology"/>
<organism evidence="3 4">
    <name type="scientific">Candidatus Sungbacteria bacterium RIFCSPHIGHO2_02_FULL_53_17</name>
    <dbReference type="NCBI Taxonomy" id="1802275"/>
    <lineage>
        <taxon>Bacteria</taxon>
        <taxon>Candidatus Sungiibacteriota</taxon>
    </lineage>
</organism>
<dbReference type="PANTHER" id="PTHR33713">
    <property type="entry name" value="ANTITOXIN YAFN-RELATED"/>
    <property type="match status" value="1"/>
</dbReference>
<name>A0A1G2KVJ8_9BACT</name>
<dbReference type="EMBL" id="MHQN01000018">
    <property type="protein sequence ID" value="OHA03467.1"/>
    <property type="molecule type" value="Genomic_DNA"/>
</dbReference>
<evidence type="ECO:0000256" key="1">
    <source>
        <dbReference type="ARBA" id="ARBA00009981"/>
    </source>
</evidence>
<protein>
    <recommendedName>
        <fullName evidence="2">Antitoxin</fullName>
    </recommendedName>
</protein>
<dbReference type="InterPro" id="IPR036165">
    <property type="entry name" value="YefM-like_sf"/>
</dbReference>
<gene>
    <name evidence="3" type="ORF">A3C92_02395</name>
</gene>
<dbReference type="Pfam" id="PF02604">
    <property type="entry name" value="PhdYeFM_antitox"/>
    <property type="match status" value="1"/>
</dbReference>
<dbReference type="InterPro" id="IPR006442">
    <property type="entry name" value="Antitoxin_Phd/YefM"/>
</dbReference>
<dbReference type="InterPro" id="IPR051405">
    <property type="entry name" value="phD/YefM_antitoxin"/>
</dbReference>
<dbReference type="NCBIfam" id="TIGR01552">
    <property type="entry name" value="phd_fam"/>
    <property type="match status" value="1"/>
</dbReference>
<reference evidence="3 4" key="1">
    <citation type="journal article" date="2016" name="Nat. Commun.">
        <title>Thousands of microbial genomes shed light on interconnected biogeochemical processes in an aquifer system.</title>
        <authorList>
            <person name="Anantharaman K."/>
            <person name="Brown C.T."/>
            <person name="Hug L.A."/>
            <person name="Sharon I."/>
            <person name="Castelle C.J."/>
            <person name="Probst A.J."/>
            <person name="Thomas B.C."/>
            <person name="Singh A."/>
            <person name="Wilkins M.J."/>
            <person name="Karaoz U."/>
            <person name="Brodie E.L."/>
            <person name="Williams K.H."/>
            <person name="Hubbard S.S."/>
            <person name="Banfield J.F."/>
        </authorList>
    </citation>
    <scope>NUCLEOTIDE SEQUENCE [LARGE SCALE GENOMIC DNA]</scope>
</reference>
<evidence type="ECO:0000313" key="3">
    <source>
        <dbReference type="EMBL" id="OHA03467.1"/>
    </source>
</evidence>